<organism evidence="1 2">
    <name type="scientific">Deinococcus arenicola</name>
    <dbReference type="NCBI Taxonomy" id="2994950"/>
    <lineage>
        <taxon>Bacteria</taxon>
        <taxon>Thermotogati</taxon>
        <taxon>Deinococcota</taxon>
        <taxon>Deinococci</taxon>
        <taxon>Deinococcales</taxon>
        <taxon>Deinococcaceae</taxon>
        <taxon>Deinococcus</taxon>
    </lineage>
</organism>
<comment type="caution">
    <text evidence="1">The sequence shown here is derived from an EMBL/GenBank/DDBJ whole genome shotgun (WGS) entry which is preliminary data.</text>
</comment>
<accession>A0ABU4DVY4</accession>
<dbReference type="Proteomes" id="UP001276150">
    <property type="component" value="Unassembled WGS sequence"/>
</dbReference>
<sequence length="109" mass="12253">HPGTQVKFHNWWNAPQVLARVQATDSNASHASWMENFPWTRLDGVQMPDTEKTGIDFDHLELLGPVALREYLGEGNFSGRFQRPDADMYAIWDIAVAEARALLEGGWAG</sequence>
<feature type="non-terminal residue" evidence="1">
    <location>
        <position position="1"/>
    </location>
</feature>
<name>A0ABU4DVY4_9DEIO</name>
<gene>
    <name evidence="1" type="ORF">ORD21_18350</name>
</gene>
<dbReference type="EMBL" id="JAPMIV010000072">
    <property type="protein sequence ID" value="MDV6376558.1"/>
    <property type="molecule type" value="Genomic_DNA"/>
</dbReference>
<proteinExistence type="predicted"/>
<evidence type="ECO:0000313" key="1">
    <source>
        <dbReference type="EMBL" id="MDV6376558.1"/>
    </source>
</evidence>
<reference evidence="1 2" key="1">
    <citation type="submission" date="2022-11" db="EMBL/GenBank/DDBJ databases">
        <title>Deinococcus ZS9-10, Low Temperature and Draught-tolerating, UV-resistant Bacteria from Continental Antarctica.</title>
        <authorList>
            <person name="Cheng L."/>
        </authorList>
    </citation>
    <scope>NUCLEOTIDE SEQUENCE [LARGE SCALE GENOMIC DNA]</scope>
    <source>
        <strain evidence="1 2">ZS9-10</strain>
    </source>
</reference>
<protein>
    <submittedName>
        <fullName evidence="1">Creatininase family protein</fullName>
    </submittedName>
</protein>
<evidence type="ECO:0000313" key="2">
    <source>
        <dbReference type="Proteomes" id="UP001276150"/>
    </source>
</evidence>
<keyword evidence="2" id="KW-1185">Reference proteome</keyword>